<dbReference type="InterPro" id="IPR018062">
    <property type="entry name" value="HTH_AraC-typ_CS"/>
</dbReference>
<reference evidence="6 7" key="1">
    <citation type="submission" date="2014-11" db="EMBL/GenBank/DDBJ databases">
        <title>Draft Genome Sequence of Vibrio piscirenalis strains CECT 8603T and CECT 8604, two marine Gammaproteobacterium isolated from cultured gilthead sea bream (Sparus aurata).</title>
        <authorList>
            <person name="Arahal D.R."/>
            <person name="Rodrigo-Torres L."/>
            <person name="Lucena T."/>
            <person name="Pujalte M.J."/>
        </authorList>
    </citation>
    <scope>NUCLEOTIDE SEQUENCE [LARGE SCALE GENOMIC DNA]</scope>
    <source>
        <strain evidence="6 7">DCR 1-4-2</strain>
    </source>
</reference>
<gene>
    <name evidence="6" type="ORF">OJ16_15545</name>
</gene>
<comment type="caution">
    <text evidence="6">The sequence shown here is derived from an EMBL/GenBank/DDBJ whole genome shotgun (WGS) entry which is preliminary data.</text>
</comment>
<name>A0A0C2NPY5_9VIBR</name>
<feature type="domain" description="HTH araC/xylS-type" evidence="5">
    <location>
        <begin position="237"/>
        <end position="339"/>
    </location>
</feature>
<evidence type="ECO:0000256" key="2">
    <source>
        <dbReference type="ARBA" id="ARBA00023125"/>
    </source>
</evidence>
<evidence type="ECO:0000313" key="7">
    <source>
        <dbReference type="Proteomes" id="UP000031672"/>
    </source>
</evidence>
<dbReference type="SMART" id="SM00342">
    <property type="entry name" value="HTH_ARAC"/>
    <property type="match status" value="1"/>
</dbReference>
<dbReference type="AlphaFoldDB" id="A0A0C2NPY5"/>
<proteinExistence type="predicted"/>
<keyword evidence="3" id="KW-0804">Transcription</keyword>
<evidence type="ECO:0000259" key="5">
    <source>
        <dbReference type="PROSITE" id="PS01124"/>
    </source>
</evidence>
<dbReference type="Gene3D" id="1.10.10.60">
    <property type="entry name" value="Homeodomain-like"/>
    <property type="match status" value="1"/>
</dbReference>
<dbReference type="InterPro" id="IPR020449">
    <property type="entry name" value="Tscrpt_reg_AraC-type_HTH"/>
</dbReference>
<dbReference type="EMBL" id="JTKH01000024">
    <property type="protein sequence ID" value="KII76223.1"/>
    <property type="molecule type" value="Genomic_DNA"/>
</dbReference>
<dbReference type="GO" id="GO:0000976">
    <property type="term" value="F:transcription cis-regulatory region binding"/>
    <property type="evidence" value="ECO:0007669"/>
    <property type="project" value="TreeGrafter"/>
</dbReference>
<dbReference type="PROSITE" id="PS00041">
    <property type="entry name" value="HTH_ARAC_FAMILY_1"/>
    <property type="match status" value="1"/>
</dbReference>
<dbReference type="InterPro" id="IPR032687">
    <property type="entry name" value="AraC-type_N"/>
</dbReference>
<dbReference type="RefSeq" id="WP_040992161.1">
    <property type="nucleotide sequence ID" value="NZ_JTKH01000024.1"/>
</dbReference>
<dbReference type="PANTHER" id="PTHR47894">
    <property type="entry name" value="HTH-TYPE TRANSCRIPTIONAL REGULATOR GADX"/>
    <property type="match status" value="1"/>
</dbReference>
<dbReference type="GO" id="GO:0003700">
    <property type="term" value="F:DNA-binding transcription factor activity"/>
    <property type="evidence" value="ECO:0007669"/>
    <property type="project" value="InterPro"/>
</dbReference>
<dbReference type="InterPro" id="IPR009057">
    <property type="entry name" value="Homeodomain-like_sf"/>
</dbReference>
<keyword evidence="7" id="KW-1185">Reference proteome</keyword>
<accession>A0A0C2K2N1</accession>
<evidence type="ECO:0000256" key="3">
    <source>
        <dbReference type="ARBA" id="ARBA00023163"/>
    </source>
</evidence>
<dbReference type="PANTHER" id="PTHR47894:SF1">
    <property type="entry name" value="HTH-TYPE TRANSCRIPTIONAL REGULATOR VQSM"/>
    <property type="match status" value="1"/>
</dbReference>
<dbReference type="Pfam" id="PF12833">
    <property type="entry name" value="HTH_18"/>
    <property type="match status" value="1"/>
</dbReference>
<organism evidence="6 7">
    <name type="scientific">Vibrio renipiscarius</name>
    <dbReference type="NCBI Taxonomy" id="1461322"/>
    <lineage>
        <taxon>Bacteria</taxon>
        <taxon>Pseudomonadati</taxon>
        <taxon>Pseudomonadota</taxon>
        <taxon>Gammaproteobacteria</taxon>
        <taxon>Vibrionales</taxon>
        <taxon>Vibrionaceae</taxon>
        <taxon>Vibrio</taxon>
    </lineage>
</organism>
<sequence length="343" mass="39275">MALEQQRFHNSLSVHAGWQALLALTAKEHQVENQFFPPKRKNSDGRLHFHDLREELVKLCEYTDDELIPVRAAKHVNPLTFGSYSLALWTAPNLEAMLKTAAEFSFIIASPIRLQYRENKQGSAELWVLNSEPLSQESHVTYLGVTMLIATLIYIIKHVILSEDIDVSVKLIEHKFSPKRTEQLERLTGTKITAGHPIRKIAIDKKHLHKPLDNYDEGIYFSALNLLRKDAESLKKGDLILQIYNALNQANNLENVSGESLAQSLNMNIRTLNRRLAELNTNYRGVVEKYKLEKALHLLEDQHINMTEIAYQLGFADLSTFSRAFKRWTGLSPIKLRRSQNIA</sequence>
<dbReference type="Pfam" id="PF12625">
    <property type="entry name" value="Arabinose_bd"/>
    <property type="match status" value="1"/>
</dbReference>
<evidence type="ECO:0000256" key="1">
    <source>
        <dbReference type="ARBA" id="ARBA00023015"/>
    </source>
</evidence>
<dbReference type="SUPFAM" id="SSF46689">
    <property type="entry name" value="Homeodomain-like"/>
    <property type="match status" value="1"/>
</dbReference>
<feature type="coiled-coil region" evidence="4">
    <location>
        <begin position="262"/>
        <end position="289"/>
    </location>
</feature>
<evidence type="ECO:0000313" key="6">
    <source>
        <dbReference type="EMBL" id="KII76223.1"/>
    </source>
</evidence>
<dbReference type="PRINTS" id="PR00032">
    <property type="entry name" value="HTHARAC"/>
</dbReference>
<dbReference type="InterPro" id="IPR018060">
    <property type="entry name" value="HTH_AraC"/>
</dbReference>
<dbReference type="OrthoDB" id="6396588at2"/>
<evidence type="ECO:0000256" key="4">
    <source>
        <dbReference type="SAM" id="Coils"/>
    </source>
</evidence>
<dbReference type="Proteomes" id="UP000031672">
    <property type="component" value="Unassembled WGS sequence"/>
</dbReference>
<keyword evidence="2" id="KW-0238">DNA-binding</keyword>
<dbReference type="GO" id="GO:0005829">
    <property type="term" value="C:cytosol"/>
    <property type="evidence" value="ECO:0007669"/>
    <property type="project" value="TreeGrafter"/>
</dbReference>
<dbReference type="STRING" id="1461322.OJ16_15545"/>
<keyword evidence="1" id="KW-0805">Transcription regulation</keyword>
<keyword evidence="4" id="KW-0175">Coiled coil</keyword>
<accession>A0A0C2NPY5</accession>
<protein>
    <recommendedName>
        <fullName evidence="5">HTH araC/xylS-type domain-containing protein</fullName>
    </recommendedName>
</protein>
<dbReference type="PROSITE" id="PS01124">
    <property type="entry name" value="HTH_ARAC_FAMILY_2"/>
    <property type="match status" value="1"/>
</dbReference>